<dbReference type="Pfam" id="PF13577">
    <property type="entry name" value="SnoaL_4"/>
    <property type="match status" value="1"/>
</dbReference>
<keyword evidence="3" id="KW-1185">Reference proteome</keyword>
<gene>
    <name evidence="2" type="ORF">CATMQ487_31690</name>
</gene>
<dbReference type="CDD" id="cd00531">
    <property type="entry name" value="NTF2_like"/>
    <property type="match status" value="1"/>
</dbReference>
<dbReference type="Gene3D" id="3.10.450.50">
    <property type="match status" value="1"/>
</dbReference>
<sequence length="145" mass="16232">MDPTVLIERELQQVLTAYARMCDERNWAAIDSVFSEDASAEYGGWPLPDRAAILRMLTRNLGGCGPTQHLLGNLTVDHGTDGPRSRISVRAAHRGAAELADQTYECLGEYLDHWVATPQGWRIRHRRMVITLEIGSRRLLRPAPG</sequence>
<reference evidence="2" key="1">
    <citation type="submission" date="2022-04" db="EMBL/GenBank/DDBJ databases">
        <title>Whole genome sequence of Sphaerotilus sp. FB-5.</title>
        <authorList>
            <person name="Takeda M."/>
            <person name="Narihara S."/>
            <person name="Akimoto M."/>
            <person name="Akimoto R."/>
            <person name="Nishiyashiki S."/>
            <person name="Murakami T."/>
        </authorList>
    </citation>
    <scope>NUCLEOTIDE SEQUENCE</scope>
    <source>
        <strain evidence="2">FB-5</strain>
    </source>
</reference>
<dbReference type="SUPFAM" id="SSF54427">
    <property type="entry name" value="NTF2-like"/>
    <property type="match status" value="1"/>
</dbReference>
<dbReference type="InterPro" id="IPR032710">
    <property type="entry name" value="NTF2-like_dom_sf"/>
</dbReference>
<protein>
    <recommendedName>
        <fullName evidence="1">SnoaL-like domain-containing protein</fullName>
    </recommendedName>
</protein>
<accession>A0ABM7YNY9</accession>
<feature type="domain" description="SnoaL-like" evidence="1">
    <location>
        <begin position="6"/>
        <end position="127"/>
    </location>
</feature>
<dbReference type="InterPro" id="IPR037401">
    <property type="entry name" value="SnoaL-like"/>
</dbReference>
<organism evidence="2 3">
    <name type="scientific">Sphaerotilus microaerophilus</name>
    <dbReference type="NCBI Taxonomy" id="2914710"/>
    <lineage>
        <taxon>Bacteria</taxon>
        <taxon>Pseudomonadati</taxon>
        <taxon>Pseudomonadota</taxon>
        <taxon>Betaproteobacteria</taxon>
        <taxon>Burkholderiales</taxon>
        <taxon>Sphaerotilaceae</taxon>
        <taxon>Sphaerotilus</taxon>
    </lineage>
</organism>
<evidence type="ECO:0000259" key="1">
    <source>
        <dbReference type="Pfam" id="PF13577"/>
    </source>
</evidence>
<dbReference type="RefSeq" id="WP_251969502.1">
    <property type="nucleotide sequence ID" value="NZ_AP025730.1"/>
</dbReference>
<dbReference type="Proteomes" id="UP001057498">
    <property type="component" value="Chromosome"/>
</dbReference>
<evidence type="ECO:0000313" key="3">
    <source>
        <dbReference type="Proteomes" id="UP001057498"/>
    </source>
</evidence>
<name>A0ABM7YNY9_9BURK</name>
<proteinExistence type="predicted"/>
<evidence type="ECO:0000313" key="2">
    <source>
        <dbReference type="EMBL" id="BDI06199.1"/>
    </source>
</evidence>
<dbReference type="EMBL" id="AP025730">
    <property type="protein sequence ID" value="BDI06199.1"/>
    <property type="molecule type" value="Genomic_DNA"/>
</dbReference>